<keyword evidence="3" id="KW-0808">Transferase</keyword>
<dbReference type="RefSeq" id="WP_354601297.1">
    <property type="nucleotide sequence ID" value="NZ_JBEWZI010000011.1"/>
</dbReference>
<dbReference type="InterPro" id="IPR015422">
    <property type="entry name" value="PyrdxlP-dep_Trfase_small"/>
</dbReference>
<keyword evidence="7" id="KW-1185">Reference proteome</keyword>
<dbReference type="InterPro" id="IPR006235">
    <property type="entry name" value="OAc-hSer/O-AcSer_sulfhydrylase"/>
</dbReference>
<sequence>MKAKGFTTAILHSDREGGVEHGSLHKPIHTSITFGHASAADIAAVFQGRQAGYTYARQINPTVVALEKKLSLMEDGLATCCFATGMAAISATLLSLLKAGDHLVSSSFLFGNTNSLFNTLQNFGIEVSFVDATDAANVAAALRPNTRAVFVETIANPCTQIADLAAIGELCAAHGVLYVVDNTMTGPWSFRPKTVNAGLVINSLSKFIGGHGNALGGAVTETGVFDWNSFPNIIESYKTGNAQNWGLQQIKKKGLRDTGASLSPESAHHLAVGAETLSLRQERSSSNAQTLAEWFSARPEIARVFFPGLPTHPQHALGKQLFRHSGSLMSIELKPEVDCFKFLDALALCVLTTNLGDNRTLVIPVAHTIYFEMGAARRAEMGISDGTVRMSIGIEDIEDLLADFEQALAAAR</sequence>
<name>A0ABV2TLN9_9RHOO</name>
<evidence type="ECO:0000256" key="3">
    <source>
        <dbReference type="ARBA" id="ARBA00022679"/>
    </source>
</evidence>
<evidence type="ECO:0000256" key="4">
    <source>
        <dbReference type="ARBA" id="ARBA00022898"/>
    </source>
</evidence>
<dbReference type="Pfam" id="PF01053">
    <property type="entry name" value="Cys_Met_Meta_PP"/>
    <property type="match status" value="1"/>
</dbReference>
<evidence type="ECO:0000256" key="1">
    <source>
        <dbReference type="ARBA" id="ARBA00001933"/>
    </source>
</evidence>
<dbReference type="SUPFAM" id="SSF53383">
    <property type="entry name" value="PLP-dependent transferases"/>
    <property type="match status" value="1"/>
</dbReference>
<keyword evidence="4 5" id="KW-0663">Pyridoxal phosphate</keyword>
<dbReference type="EMBL" id="JBEWZI010000011">
    <property type="protein sequence ID" value="MET7014837.1"/>
    <property type="molecule type" value="Genomic_DNA"/>
</dbReference>
<evidence type="ECO:0000313" key="6">
    <source>
        <dbReference type="EMBL" id="MET7014837.1"/>
    </source>
</evidence>
<dbReference type="Proteomes" id="UP001549691">
    <property type="component" value="Unassembled WGS sequence"/>
</dbReference>
<dbReference type="PANTHER" id="PTHR43797">
    <property type="entry name" value="HOMOCYSTEINE/CYSTEINE SYNTHASE"/>
    <property type="match status" value="1"/>
</dbReference>
<comment type="cofactor">
    <cofactor evidence="1 5">
        <name>pyridoxal 5'-phosphate</name>
        <dbReference type="ChEBI" id="CHEBI:597326"/>
    </cofactor>
</comment>
<dbReference type="InterPro" id="IPR015421">
    <property type="entry name" value="PyrdxlP-dep_Trfase_major"/>
</dbReference>
<gene>
    <name evidence="6" type="ORF">ABXR19_11610</name>
</gene>
<dbReference type="Gene3D" id="3.40.640.10">
    <property type="entry name" value="Type I PLP-dependent aspartate aminotransferase-like (Major domain)"/>
    <property type="match status" value="1"/>
</dbReference>
<dbReference type="PANTHER" id="PTHR43797:SF2">
    <property type="entry name" value="HOMOCYSTEINE_CYSTEINE SYNTHASE"/>
    <property type="match status" value="1"/>
</dbReference>
<dbReference type="PIRSF" id="PIRSF001434">
    <property type="entry name" value="CGS"/>
    <property type="match status" value="1"/>
</dbReference>
<reference evidence="6 7" key="1">
    <citation type="submission" date="2024-07" db="EMBL/GenBank/DDBJ databases">
        <title>Uliginosibacterium flavum JJ3220;KACC:17644.</title>
        <authorList>
            <person name="Kim M.K."/>
        </authorList>
    </citation>
    <scope>NUCLEOTIDE SEQUENCE [LARGE SCALE GENOMIC DNA]</scope>
    <source>
        <strain evidence="6 7">KACC:17644</strain>
    </source>
</reference>
<organism evidence="6 7">
    <name type="scientific">Uliginosibacterium flavum</name>
    <dbReference type="NCBI Taxonomy" id="1396831"/>
    <lineage>
        <taxon>Bacteria</taxon>
        <taxon>Pseudomonadati</taxon>
        <taxon>Pseudomonadota</taxon>
        <taxon>Betaproteobacteria</taxon>
        <taxon>Rhodocyclales</taxon>
        <taxon>Zoogloeaceae</taxon>
        <taxon>Uliginosibacterium</taxon>
    </lineage>
</organism>
<evidence type="ECO:0000256" key="5">
    <source>
        <dbReference type="RuleBase" id="RU362118"/>
    </source>
</evidence>
<dbReference type="InterPro" id="IPR015424">
    <property type="entry name" value="PyrdxlP-dep_Trfase"/>
</dbReference>
<accession>A0ABV2TLN9</accession>
<dbReference type="NCBIfam" id="NF004609">
    <property type="entry name" value="PRK05939.1"/>
    <property type="match status" value="1"/>
</dbReference>
<evidence type="ECO:0000313" key="7">
    <source>
        <dbReference type="Proteomes" id="UP001549691"/>
    </source>
</evidence>
<proteinExistence type="inferred from homology"/>
<evidence type="ECO:0000256" key="2">
    <source>
        <dbReference type="ARBA" id="ARBA00009077"/>
    </source>
</evidence>
<comment type="similarity">
    <text evidence="2 5">Belongs to the trans-sulfuration enzymes family.</text>
</comment>
<dbReference type="InterPro" id="IPR000277">
    <property type="entry name" value="Cys/Met-Metab_PyrdxlP-dep_enz"/>
</dbReference>
<protein>
    <submittedName>
        <fullName evidence="6">Cystathionine gamma-synthase family protein</fullName>
    </submittedName>
</protein>
<dbReference type="Gene3D" id="3.90.1150.10">
    <property type="entry name" value="Aspartate Aminotransferase, domain 1"/>
    <property type="match status" value="1"/>
</dbReference>
<comment type="caution">
    <text evidence="6">The sequence shown here is derived from an EMBL/GenBank/DDBJ whole genome shotgun (WGS) entry which is preliminary data.</text>
</comment>